<comment type="caution">
    <text evidence="1">The sequence shown here is derived from an EMBL/GenBank/DDBJ whole genome shotgun (WGS) entry which is preliminary data.</text>
</comment>
<dbReference type="PANTHER" id="PTHR34129">
    <property type="entry name" value="BLR1139 PROTEIN"/>
    <property type="match status" value="1"/>
</dbReference>
<reference evidence="1 2" key="1">
    <citation type="submission" date="2018-06" db="EMBL/GenBank/DDBJ databases">
        <title>Genomic Encyclopedia of Archaeal and Bacterial Type Strains, Phase II (KMG-II): from individual species to whole genera.</title>
        <authorList>
            <person name="Goeker M."/>
        </authorList>
    </citation>
    <scope>NUCLEOTIDE SEQUENCE [LARGE SCALE GENOMIC DNA]</scope>
    <source>
        <strain evidence="1 2">KACC 16626</strain>
    </source>
</reference>
<organism evidence="1 2">
    <name type="scientific">Ureibacillus chungkukjangi</name>
    <dbReference type="NCBI Taxonomy" id="1202712"/>
    <lineage>
        <taxon>Bacteria</taxon>
        <taxon>Bacillati</taxon>
        <taxon>Bacillota</taxon>
        <taxon>Bacilli</taxon>
        <taxon>Bacillales</taxon>
        <taxon>Caryophanaceae</taxon>
        <taxon>Ureibacillus</taxon>
    </lineage>
</organism>
<name>A0A318TU25_9BACL</name>
<dbReference type="EMBL" id="QJTJ01000002">
    <property type="protein sequence ID" value="PYF08371.1"/>
    <property type="molecule type" value="Genomic_DNA"/>
</dbReference>
<dbReference type="Proteomes" id="UP000247416">
    <property type="component" value="Unassembled WGS sequence"/>
</dbReference>
<gene>
    <name evidence="1" type="ORF">BJ095_102136</name>
</gene>
<sequence>MIILHCLKESTWEKAKDNVYYGRESIEAFGYIHCSSIENFWRVAPNFKDVLEPVVLLFIDTNKVEAEIKWEDDGNYGRTYPHIYGELNLNALVKVTPLLKDYQGEFIYNFDEI</sequence>
<dbReference type="RefSeq" id="WP_107931868.1">
    <property type="nucleotide sequence ID" value="NZ_CP085009.1"/>
</dbReference>
<evidence type="ECO:0000313" key="1">
    <source>
        <dbReference type="EMBL" id="PYF08371.1"/>
    </source>
</evidence>
<protein>
    <submittedName>
        <fullName evidence="1">Uncharacterized protein (DUF952 family)</fullName>
    </submittedName>
</protein>
<dbReference type="AlphaFoldDB" id="A0A318TU25"/>
<proteinExistence type="predicted"/>
<dbReference type="SUPFAM" id="SSF56399">
    <property type="entry name" value="ADP-ribosylation"/>
    <property type="match status" value="1"/>
</dbReference>
<dbReference type="Gene3D" id="3.20.170.20">
    <property type="entry name" value="Protein of unknown function DUF952"/>
    <property type="match status" value="1"/>
</dbReference>
<evidence type="ECO:0000313" key="2">
    <source>
        <dbReference type="Proteomes" id="UP000247416"/>
    </source>
</evidence>
<dbReference type="Pfam" id="PF06108">
    <property type="entry name" value="DUF952"/>
    <property type="match status" value="1"/>
</dbReference>
<dbReference type="PANTHER" id="PTHR34129:SF1">
    <property type="entry name" value="DUF952 DOMAIN-CONTAINING PROTEIN"/>
    <property type="match status" value="1"/>
</dbReference>
<accession>A0A318TU25</accession>
<dbReference type="InterPro" id="IPR009297">
    <property type="entry name" value="DUF952"/>
</dbReference>
<keyword evidence="2" id="KW-1185">Reference proteome</keyword>
<dbReference type="OrthoDB" id="5638018at2"/>